<protein>
    <submittedName>
        <fullName evidence="1">Uncharacterized protein</fullName>
    </submittedName>
</protein>
<name>A0ABT9XGB5_9BACL</name>
<sequence length="62" mass="7292">MSNQHTSNHNESFTFAGSLQNNRHFEMVVSERNRVIDDAVIVPIPWKQYHRANIPHLARHSR</sequence>
<dbReference type="RefSeq" id="WP_274456032.1">
    <property type="nucleotide sequence ID" value="NZ_CP067097.1"/>
</dbReference>
<dbReference type="Proteomes" id="UP001232973">
    <property type="component" value="Unassembled WGS sequence"/>
</dbReference>
<dbReference type="EMBL" id="JAUSTP010000006">
    <property type="protein sequence ID" value="MDQ0189328.1"/>
    <property type="molecule type" value="Genomic_DNA"/>
</dbReference>
<comment type="caution">
    <text evidence="1">The sequence shown here is derived from an EMBL/GenBank/DDBJ whole genome shotgun (WGS) entry which is preliminary data.</text>
</comment>
<accession>A0ABT9XGB5</accession>
<reference evidence="1 2" key="1">
    <citation type="submission" date="2023-07" db="EMBL/GenBank/DDBJ databases">
        <title>Genomic Encyclopedia of Type Strains, Phase IV (KMG-IV): sequencing the most valuable type-strain genomes for metagenomic binning, comparative biology and taxonomic classification.</title>
        <authorList>
            <person name="Goeker M."/>
        </authorList>
    </citation>
    <scope>NUCLEOTIDE SEQUENCE [LARGE SCALE GENOMIC DNA]</scope>
    <source>
        <strain evidence="1 2">DSM 4006</strain>
    </source>
</reference>
<gene>
    <name evidence="1" type="ORF">J2S03_001148</name>
</gene>
<organism evidence="1 2">
    <name type="scientific">Alicyclobacillus cycloheptanicus</name>
    <dbReference type="NCBI Taxonomy" id="1457"/>
    <lineage>
        <taxon>Bacteria</taxon>
        <taxon>Bacillati</taxon>
        <taxon>Bacillota</taxon>
        <taxon>Bacilli</taxon>
        <taxon>Bacillales</taxon>
        <taxon>Alicyclobacillaceae</taxon>
        <taxon>Alicyclobacillus</taxon>
    </lineage>
</organism>
<proteinExistence type="predicted"/>
<evidence type="ECO:0000313" key="1">
    <source>
        <dbReference type="EMBL" id="MDQ0189328.1"/>
    </source>
</evidence>
<keyword evidence="2" id="KW-1185">Reference proteome</keyword>
<evidence type="ECO:0000313" key="2">
    <source>
        <dbReference type="Proteomes" id="UP001232973"/>
    </source>
</evidence>